<evidence type="ECO:0000313" key="2">
    <source>
        <dbReference type="Proteomes" id="UP000636479"/>
    </source>
</evidence>
<dbReference type="EMBL" id="JACAZF010000009">
    <property type="protein sequence ID" value="KAF7295506.1"/>
    <property type="molecule type" value="Genomic_DNA"/>
</dbReference>
<accession>A0A8H6S9L2</accession>
<keyword evidence="2" id="KW-1185">Reference proteome</keyword>
<evidence type="ECO:0000313" key="1">
    <source>
        <dbReference type="EMBL" id="KAF7295506.1"/>
    </source>
</evidence>
<dbReference type="RefSeq" id="XP_037216869.1">
    <property type="nucleotide sequence ID" value="XM_037367475.1"/>
</dbReference>
<organism evidence="1 2">
    <name type="scientific">Mycena indigotica</name>
    <dbReference type="NCBI Taxonomy" id="2126181"/>
    <lineage>
        <taxon>Eukaryota</taxon>
        <taxon>Fungi</taxon>
        <taxon>Dikarya</taxon>
        <taxon>Basidiomycota</taxon>
        <taxon>Agaricomycotina</taxon>
        <taxon>Agaricomycetes</taxon>
        <taxon>Agaricomycetidae</taxon>
        <taxon>Agaricales</taxon>
        <taxon>Marasmiineae</taxon>
        <taxon>Mycenaceae</taxon>
        <taxon>Mycena</taxon>
    </lineage>
</organism>
<name>A0A8H6S9L2_9AGAR</name>
<sequence>MLAAVQQDADSTVRTTNGEILSKVVRKTLQDRSEPLSRAIKAYATGPLPFYDTDVKLGRASLAADITKTLHDILPRDVLQVPGTSKHCAARVQDILARWAHELFEDGTGLVEILAGFIGSREDKSKWESFREILDSRIKSAKFEHPRSPSLGHVSKNDEHLVLMRRMLEHEATDSAS</sequence>
<dbReference type="Proteomes" id="UP000636479">
    <property type="component" value="Unassembled WGS sequence"/>
</dbReference>
<gene>
    <name evidence="1" type="ORF">MIND_01090500</name>
</gene>
<comment type="caution">
    <text evidence="1">The sequence shown here is derived from an EMBL/GenBank/DDBJ whole genome shotgun (WGS) entry which is preliminary data.</text>
</comment>
<dbReference type="AlphaFoldDB" id="A0A8H6S9L2"/>
<dbReference type="GeneID" id="59349991"/>
<protein>
    <submittedName>
        <fullName evidence="1">Uncharacterized protein</fullName>
    </submittedName>
</protein>
<proteinExistence type="predicted"/>
<reference evidence="1" key="1">
    <citation type="submission" date="2020-05" db="EMBL/GenBank/DDBJ databases">
        <title>Mycena genomes resolve the evolution of fungal bioluminescence.</title>
        <authorList>
            <person name="Tsai I.J."/>
        </authorList>
    </citation>
    <scope>NUCLEOTIDE SEQUENCE</scope>
    <source>
        <strain evidence="1">171206Taipei</strain>
    </source>
</reference>